<evidence type="ECO:0000313" key="1">
    <source>
        <dbReference type="EMBL" id="BAK35870.1"/>
    </source>
</evidence>
<dbReference type="STRING" id="1032480.MLP_28560"/>
<name>F5XJH0_MICPN</name>
<dbReference type="HOGENOM" id="CLU_098654_2_0_11"/>
<reference evidence="1 2" key="1">
    <citation type="submission" date="2011-05" db="EMBL/GenBank/DDBJ databases">
        <title>Whole genome sequence of Microlunatus phosphovorus NM-1.</title>
        <authorList>
            <person name="Hosoyama A."/>
            <person name="Sasaki K."/>
            <person name="Harada T."/>
            <person name="Igarashi R."/>
            <person name="Kawakoshi A."/>
            <person name="Sasagawa M."/>
            <person name="Fukada J."/>
            <person name="Nakamura S."/>
            <person name="Katano Y."/>
            <person name="Hanada S."/>
            <person name="Kamagata Y."/>
            <person name="Nakamura N."/>
            <person name="Yamazaki S."/>
            <person name="Fujita N."/>
        </authorList>
    </citation>
    <scope>NUCLEOTIDE SEQUENCE [LARGE SCALE GENOMIC DNA]</scope>
    <source>
        <strain evidence="2">ATCC 700054 / DSM 10555 / JCM 9379 / NBRC 101784 / NCIMB 13414 / VKM Ac-1990 / NM-1</strain>
    </source>
</reference>
<organism evidence="1 2">
    <name type="scientific">Microlunatus phosphovorus (strain ATCC 700054 / DSM 10555 / JCM 9379 / NBRC 101784 / NCIMB 13414 / VKM Ac-1990 / NM-1)</name>
    <dbReference type="NCBI Taxonomy" id="1032480"/>
    <lineage>
        <taxon>Bacteria</taxon>
        <taxon>Bacillati</taxon>
        <taxon>Actinomycetota</taxon>
        <taxon>Actinomycetes</taxon>
        <taxon>Propionibacteriales</taxon>
        <taxon>Propionibacteriaceae</taxon>
        <taxon>Microlunatus</taxon>
    </lineage>
</organism>
<dbReference type="RefSeq" id="WP_013863739.1">
    <property type="nucleotide sequence ID" value="NC_015635.1"/>
</dbReference>
<dbReference type="EMBL" id="AP012204">
    <property type="protein sequence ID" value="BAK35870.1"/>
    <property type="molecule type" value="Genomic_DNA"/>
</dbReference>
<dbReference type="KEGG" id="mph:MLP_28560"/>
<evidence type="ECO:0008006" key="3">
    <source>
        <dbReference type="Google" id="ProtNLM"/>
    </source>
</evidence>
<dbReference type="eggNOG" id="ENOG5033INS">
    <property type="taxonomic scope" value="Bacteria"/>
</dbReference>
<gene>
    <name evidence="1" type="ordered locus">MLP_28560</name>
</gene>
<sequence length="178" mass="20620">MSTHIYVDETKAKGYLVAAAIGSYDQLRIAKRELDGLLLPGQRSLHMKDEKESRKRAIADTIVRFQSLELRVALYDAGRIGTERDRRVRCFRALLDDVPRDVQTRVLFDRDETLLSWDRQTLLDLTSTGDLRDRISYAHVTRHQEPLLILPDAIAWCWAKGGHWRQRVRPIVSAVREI</sequence>
<protein>
    <recommendedName>
        <fullName evidence="3">DUF3800 domain-containing protein</fullName>
    </recommendedName>
</protein>
<dbReference type="OrthoDB" id="5188615at2"/>
<dbReference type="Proteomes" id="UP000007947">
    <property type="component" value="Chromosome"/>
</dbReference>
<proteinExistence type="predicted"/>
<dbReference type="AlphaFoldDB" id="F5XJH0"/>
<evidence type="ECO:0000313" key="2">
    <source>
        <dbReference type="Proteomes" id="UP000007947"/>
    </source>
</evidence>
<accession>F5XJH0</accession>
<keyword evidence="2" id="KW-1185">Reference proteome</keyword>